<organism evidence="5 6">
    <name type="scientific">Volvox reticuliferus</name>
    <dbReference type="NCBI Taxonomy" id="1737510"/>
    <lineage>
        <taxon>Eukaryota</taxon>
        <taxon>Viridiplantae</taxon>
        <taxon>Chlorophyta</taxon>
        <taxon>core chlorophytes</taxon>
        <taxon>Chlorophyceae</taxon>
        <taxon>CS clade</taxon>
        <taxon>Chlamydomonadales</taxon>
        <taxon>Volvocaceae</taxon>
        <taxon>Volvox</taxon>
    </lineage>
</organism>
<dbReference type="SUPFAM" id="SSF75217">
    <property type="entry name" value="alpha/beta knot"/>
    <property type="match status" value="1"/>
</dbReference>
<dbReference type="Gene3D" id="3.40.1280.10">
    <property type="match status" value="1"/>
</dbReference>
<dbReference type="InterPro" id="IPR001537">
    <property type="entry name" value="SpoU_MeTrfase"/>
</dbReference>
<evidence type="ECO:0000256" key="2">
    <source>
        <dbReference type="ARBA" id="ARBA00022679"/>
    </source>
</evidence>
<keyword evidence="1" id="KW-0489">Methyltransferase</keyword>
<accession>A0A8J4GYF4</accession>
<dbReference type="InterPro" id="IPR045330">
    <property type="entry name" value="TRM3/TARBP1"/>
</dbReference>
<evidence type="ECO:0000259" key="4">
    <source>
        <dbReference type="Pfam" id="PF00588"/>
    </source>
</evidence>
<name>A0A8J4GYF4_9CHLO</name>
<evidence type="ECO:0000256" key="3">
    <source>
        <dbReference type="SAM" id="MobiDB-lite"/>
    </source>
</evidence>
<dbReference type="GO" id="GO:0003723">
    <property type="term" value="F:RNA binding"/>
    <property type="evidence" value="ECO:0007669"/>
    <property type="project" value="InterPro"/>
</dbReference>
<feature type="domain" description="tRNA/rRNA methyltransferase SpoU type" evidence="4">
    <location>
        <begin position="1777"/>
        <end position="1918"/>
    </location>
</feature>
<evidence type="ECO:0000313" key="6">
    <source>
        <dbReference type="Proteomes" id="UP000722791"/>
    </source>
</evidence>
<dbReference type="InterPro" id="IPR044748">
    <property type="entry name" value="Trm3/TARBP1_C"/>
</dbReference>
<feature type="compositionally biased region" description="Low complexity" evidence="3">
    <location>
        <begin position="1262"/>
        <end position="1275"/>
    </location>
</feature>
<sequence>MATAMAVIPPSLTVTSTVREAVATLAGLDARHVAAAVRHSPELASWLLSSLLPAALLAPGDRPTRVRALNLLRTLIDGGMAPEAATAGGGGAMAEAGIPCDAAAEAAEAAARGWRAAVGVWGRTEWLALADLLHVLEEHMYHLVQPVWSTFMPMLLERAAAAPVAVTTPGPGAEQPAASVSASISILMPAAAAGSAAGDVFTVDGADADTIGSADSADSARWSTATWLAVPILKACQHTNVSVRRMGFDFVLQHAVLPSSTNPTGPADWWAELLLQRPVHHRPLQHPPSGTWPPSPQQLQQQPVLSPGLWLLEQLLPVIEHDKISWECMPGCGSIQRHATAVRQLRDELTAFIACTLRYLMSMPKVAAAAPSVRSKTAAAAASAASAVQCCLRFALRGTQRATAAAFVLAALQGALAALSREGGRRDGEGGENTSCGMLTHVAAAVVREAGGSGALLRGMLLPLLTRQALQHPRDLQMQIHAAVLDLVPDLLNPPSVSVANALELLSAASAVAPSAPGAPASDAAGPATSLRVADPAGASTIEAWTPRFESWLIAVLDEHSDCGSSAVSEWLIDQLRAQRPGTAPQRQLPYLEALAAAAPLLTQHLQLHVLGALSAATMALPDPGDGGGDSGYPGDVSQGVEGEFPFSGMGVDPTAVLVLLTALHRSYVNADAKVSVAPLAALHDLTLAAAPRLLMGFWYRSVKHLSWDQRTAYGILQLAEVLSQFDGKPIEASAYRSTLVTSCLDWPSKLLEGYGVGGDAGGDDGSGITIMSRTLDQQLALLAAGCIACRTTRVTRAATTNPAIEDAAVIDPSNAEAVAAAVALVHVVSDLEASLELSPHFIQSTAKGGGDSSLRLELLPLFVELRWRLVSEVMACPGANAAISGPLRERLCERALEDLDCAPDAALPYILDTLLVAAPYREVLRDVRTAAVRMTNMTAVAVGNDVVTTTSSTITQVMEMAASVEESLVPAPTTMTAAAVKTSFTNSTSSSSLAAAADIATAGASVISLRLLQRIQAAVVSSLRGSRRVAPALAVKAPQLACHPALLLAGCAAGHAVDGVQQLPLPPASGPGRRAQRQKQQPQLLRREEHDEKKDVQHGALRILLADASKLATTTSGVVVPQLLQHGGSRVALATAAHLGQAVLQPHLELHSQLLLPLVHLLAFSTWSDRVDARGLLSRKFEPHQALPARAALCAWLERLTGPCHGPFLGLLMCALLRAACGCCRGALPPGLITVNMTAEDTADDAEVQTGSGALSSHNDGGAPAAGGAAIPRGPSPSCGEVTAAAVVQPQLQCTVWRQHSGSTVTSVTGPHGKSTQLHPRRTGPCLDASALSQDYSFLQAREASQSSTLNAMKVALWQTICLLARKLPLESAGGAARAVWQCMEQPHHHSNLRPLMQQALLALLDRWPEGVQSLLLPALRTYHTASYQVCVSVVIIGSLLLQRQMATQPAGPLAQQLLEALFPWALHHRHAVRVPVQTVIYLVLEKEQHRMAEQTTLLTDPLPESEPVVVSSSSDMPYGTADTANKELPCQPLQLPSQLSLGSLDGVRVFLGSNPEQVALRTRQALVDFGRFNLEFECSLEGLFGIREEVLMAVAAAGEALEVDPGYPSSWALHTRDRLPIDVLRALPAAVRSLGAIRRTAPADGGSTATATAAAGPTALRYNAILDALGEGTEEEEGFQEEEEEGVGVGEVRDGDEQMYGGEAAEDGRCLSTPAAAAGAPSYQLRPQLLCAGARCSSRGGGVAISAATALTAAADRLDALAAVAAAQCSRPTGLVVVASLLENVPNMAGLCRTCESLGCEALVLPSRGVISSEAFKRQAVTSERWLPLLEVGPRDLPAYLAEMRGRGYWLVGVEQAAGSVPLQAFIFPTHCLLLLGNEQSGVPQHLISALDACVEIPMLGVTRSLNAHVSGAMAVWQYVQQQQQRLQ</sequence>
<dbReference type="InterPro" id="IPR029026">
    <property type="entry name" value="tRNA_m1G_MTases_N"/>
</dbReference>
<comment type="caution">
    <text evidence="5">The sequence shown here is derived from an EMBL/GenBank/DDBJ whole genome shotgun (WGS) entry which is preliminary data.</text>
</comment>
<evidence type="ECO:0000256" key="1">
    <source>
        <dbReference type="ARBA" id="ARBA00022603"/>
    </source>
</evidence>
<dbReference type="Proteomes" id="UP000722791">
    <property type="component" value="Unassembled WGS sequence"/>
</dbReference>
<keyword evidence="2" id="KW-0808">Transferase</keyword>
<gene>
    <name evidence="5" type="ORF">Vretimale_18331</name>
</gene>
<dbReference type="GO" id="GO:0030488">
    <property type="term" value="P:tRNA methylation"/>
    <property type="evidence" value="ECO:0007669"/>
    <property type="project" value="InterPro"/>
</dbReference>
<protein>
    <recommendedName>
        <fullName evidence="4">tRNA/rRNA methyltransferase SpoU type domain-containing protein</fullName>
    </recommendedName>
</protein>
<feature type="region of interest" description="Disordered" evidence="3">
    <location>
        <begin position="1247"/>
        <end position="1275"/>
    </location>
</feature>
<dbReference type="GO" id="GO:0016423">
    <property type="term" value="F:tRNA (guanine) methyltransferase activity"/>
    <property type="evidence" value="ECO:0007669"/>
    <property type="project" value="InterPro"/>
</dbReference>
<reference evidence="5" key="1">
    <citation type="journal article" date="2021" name="Proc. Natl. Acad. Sci. U.S.A.">
        <title>Three genomes in the algal genus Volvox reveal the fate of a haploid sex-determining region after a transition to homothallism.</title>
        <authorList>
            <person name="Yamamoto K."/>
            <person name="Hamaji T."/>
            <person name="Kawai-Toyooka H."/>
            <person name="Matsuzaki R."/>
            <person name="Takahashi F."/>
            <person name="Nishimura Y."/>
            <person name="Kawachi M."/>
            <person name="Noguchi H."/>
            <person name="Minakuchi Y."/>
            <person name="Umen J.G."/>
            <person name="Toyoda A."/>
            <person name="Nozaki H."/>
        </authorList>
    </citation>
    <scope>NUCLEOTIDE SEQUENCE</scope>
    <source>
        <strain evidence="5">NIES-3785</strain>
    </source>
</reference>
<feature type="region of interest" description="Disordered" evidence="3">
    <location>
        <begin position="1675"/>
        <end position="1696"/>
    </location>
</feature>
<dbReference type="InterPro" id="IPR029028">
    <property type="entry name" value="Alpha/beta_knot_MTases"/>
</dbReference>
<proteinExistence type="predicted"/>
<dbReference type="CDD" id="cd18091">
    <property type="entry name" value="SpoU-like_TRM3-like"/>
    <property type="match status" value="1"/>
</dbReference>
<dbReference type="PANTHER" id="PTHR12029">
    <property type="entry name" value="RNA METHYLTRANSFERASE"/>
    <property type="match status" value="1"/>
</dbReference>
<dbReference type="EMBL" id="BNCQ01000066">
    <property type="protein sequence ID" value="GIM15569.1"/>
    <property type="molecule type" value="Genomic_DNA"/>
</dbReference>
<feature type="region of interest" description="Disordered" evidence="3">
    <location>
        <begin position="1063"/>
        <end position="1094"/>
    </location>
</feature>
<feature type="compositionally biased region" description="Polar residues" evidence="3">
    <location>
        <begin position="1250"/>
        <end position="1260"/>
    </location>
</feature>
<feature type="compositionally biased region" description="Acidic residues" evidence="3">
    <location>
        <begin position="1675"/>
        <end position="1688"/>
    </location>
</feature>
<dbReference type="PANTHER" id="PTHR12029:SF11">
    <property type="entry name" value="METHYLTRANSFERASE TARBP1-RELATED"/>
    <property type="match status" value="1"/>
</dbReference>
<evidence type="ECO:0000313" key="5">
    <source>
        <dbReference type="EMBL" id="GIM15569.1"/>
    </source>
</evidence>
<dbReference type="Pfam" id="PF00588">
    <property type="entry name" value="SpoU_methylase"/>
    <property type="match status" value="1"/>
</dbReference>